<dbReference type="OMA" id="RIHLVHD"/>
<sequence>MTNSTKDADVLDFINSLPDSKPNTPKPTNTANKSAENKEDILDFLDELAEHEKKQKKLSPKTAKKVESEEEPTTGTTTDKSDTTNEEIEQQQQKSKDEQEGEELELPNPISSITSWWNSEGSNKVNSIWDKIASNAEKISEQTYHFANETTNQLNKNTKNLNGEELTSKLNNLFINISSQIKEGLLEKNDEILNILIISDLYNLKYLNLLVYNNFNLVMKQVEGSIRVNVNEFSHHHSDDGDSDGNGNVADEVKLNMFYGKLIDGEKLCLANLESGIKNYKSLESKQEEQSQPLEEEEISQSNIFISIQPVTTRLDEKETTEEEDGKDNRIIIETNNNNSFSFIIILKDLTNNITILTKTQPMPLRWAQWLDGEKLKFGEEEQEEDLSESIDPKEWVKDWIRQSLNLSIGILAQEYVIKRMGV</sequence>
<feature type="compositionally biased region" description="Basic residues" evidence="1">
    <location>
        <begin position="54"/>
        <end position="63"/>
    </location>
</feature>
<dbReference type="eggNOG" id="ENOG502QU4J">
    <property type="taxonomic scope" value="Eukaryota"/>
</dbReference>
<dbReference type="InterPro" id="IPR018814">
    <property type="entry name" value="DUF5427"/>
</dbReference>
<gene>
    <name evidence="2" type="ORF">G210_2056</name>
</gene>
<dbReference type="STRING" id="1245528.M3J677"/>
<name>M3J677_CANMX</name>
<accession>M3J677</accession>
<dbReference type="EMBL" id="AOGT01001493">
    <property type="protein sequence ID" value="EMG47553.1"/>
    <property type="molecule type" value="Genomic_DNA"/>
</dbReference>
<evidence type="ECO:0000313" key="3">
    <source>
        <dbReference type="Proteomes" id="UP000011777"/>
    </source>
</evidence>
<dbReference type="Proteomes" id="UP000011777">
    <property type="component" value="Unassembled WGS sequence"/>
</dbReference>
<feature type="compositionally biased region" description="Polar residues" evidence="1">
    <location>
        <begin position="17"/>
        <end position="34"/>
    </location>
</feature>
<dbReference type="Pfam" id="PF10310">
    <property type="entry name" value="DUF5427"/>
    <property type="match status" value="1"/>
</dbReference>
<protein>
    <recommendedName>
        <fullName evidence="4">Maintenance of telomere capping protein 1</fullName>
    </recommendedName>
</protein>
<dbReference type="AlphaFoldDB" id="M3J677"/>
<dbReference type="PANTHER" id="PTHR28265">
    <property type="entry name" value="MAINTENANCE OF TELOMERE CAPPING PROTEIN 1"/>
    <property type="match status" value="1"/>
</dbReference>
<reference evidence="2 3" key="1">
    <citation type="submission" date="2013-02" db="EMBL/GenBank/DDBJ databases">
        <title>Genome sequence of Candida maltosa Xu316, a potential industrial strain for xylitol and ethanol production.</title>
        <authorList>
            <person name="Yu J."/>
            <person name="Wang Q."/>
            <person name="Geng X."/>
            <person name="Bao W."/>
            <person name="He P."/>
            <person name="Cai J."/>
        </authorList>
    </citation>
    <scope>NUCLEOTIDE SEQUENCE [LARGE SCALE GENOMIC DNA]</scope>
    <source>
        <strain evidence="3">Xu316</strain>
    </source>
</reference>
<comment type="caution">
    <text evidence="2">The sequence shown here is derived from an EMBL/GenBank/DDBJ whole genome shotgun (WGS) entry which is preliminary data.</text>
</comment>
<keyword evidence="3" id="KW-1185">Reference proteome</keyword>
<organism evidence="2 3">
    <name type="scientific">Candida maltosa (strain Xu316)</name>
    <name type="common">Yeast</name>
    <dbReference type="NCBI Taxonomy" id="1245528"/>
    <lineage>
        <taxon>Eukaryota</taxon>
        <taxon>Fungi</taxon>
        <taxon>Dikarya</taxon>
        <taxon>Ascomycota</taxon>
        <taxon>Saccharomycotina</taxon>
        <taxon>Pichiomycetes</taxon>
        <taxon>Debaryomycetaceae</taxon>
        <taxon>Candida/Lodderomyces clade</taxon>
        <taxon>Candida</taxon>
    </lineage>
</organism>
<proteinExistence type="predicted"/>
<feature type="region of interest" description="Disordered" evidence="1">
    <location>
        <begin position="1"/>
        <end position="116"/>
    </location>
</feature>
<evidence type="ECO:0008006" key="4">
    <source>
        <dbReference type="Google" id="ProtNLM"/>
    </source>
</evidence>
<dbReference type="HOGENOM" id="CLU_042692_0_0_1"/>
<evidence type="ECO:0000256" key="1">
    <source>
        <dbReference type="SAM" id="MobiDB-lite"/>
    </source>
</evidence>
<dbReference type="OrthoDB" id="5594977at2759"/>
<evidence type="ECO:0000313" key="2">
    <source>
        <dbReference type="EMBL" id="EMG47553.1"/>
    </source>
</evidence>
<dbReference type="PANTHER" id="PTHR28265:SF1">
    <property type="entry name" value="MAINTENANCE OF TELOMERE CAPPING PROTEIN 1"/>
    <property type="match status" value="1"/>
</dbReference>